<dbReference type="EMBL" id="SGXD01000003">
    <property type="protein sequence ID" value="RZS87225.1"/>
    <property type="molecule type" value="Genomic_DNA"/>
</dbReference>
<dbReference type="RefSeq" id="WP_130493373.1">
    <property type="nucleotide sequence ID" value="NZ_SGXD01000003.1"/>
</dbReference>
<dbReference type="AlphaFoldDB" id="A0A4Q7NPJ2"/>
<keyword evidence="3" id="KW-1185">Reference proteome</keyword>
<sequence>MRIPRALSALAALVAVPLLAAAAPPPGTPSGPPPTSPATVVSEAQVVGPGTSLTGSATATLTVGVHLTSTAPVKSTLSVGSDHAILCPCVVIRADRTLDPLSPPIRVVTLHLDLGTDRDGHWTGTTNVLAADAGRWHIDAIGAGDRYALDSAGYPAPAPAAAVLGGTPPSTVVHGGQWTRVQVSAVRPAGTRTSAGRRQYAYRITGTATTAYGTPAAGAVLYLSSECPGHLGLPFWRARARADGGFGAVVWFVRPPSSVCAELAPSAWTGVTPGMVDAVPLRLPRPTLAVSAHVVRRGGRVTLTSTGFASSAKPVLQRWDGRDWVDVRTASRRGRAVIAVTTPPKGTSAYQFTWRGRTTPSVLLTAR</sequence>
<evidence type="ECO:0000256" key="1">
    <source>
        <dbReference type="SAM" id="SignalP"/>
    </source>
</evidence>
<dbReference type="Proteomes" id="UP000293638">
    <property type="component" value="Unassembled WGS sequence"/>
</dbReference>
<comment type="caution">
    <text evidence="2">The sequence shown here is derived from an EMBL/GenBank/DDBJ whole genome shotgun (WGS) entry which is preliminary data.</text>
</comment>
<reference evidence="2 3" key="1">
    <citation type="submission" date="2019-02" db="EMBL/GenBank/DDBJ databases">
        <title>Genomic Encyclopedia of Type Strains, Phase IV (KMG-IV): sequencing the most valuable type-strain genomes for metagenomic binning, comparative biology and taxonomic classification.</title>
        <authorList>
            <person name="Goeker M."/>
        </authorList>
    </citation>
    <scope>NUCLEOTIDE SEQUENCE [LARGE SCALE GENOMIC DNA]</scope>
    <source>
        <strain evidence="2 3">DSM 45622</strain>
    </source>
</reference>
<dbReference type="OrthoDB" id="178899at2"/>
<feature type="chain" id="PRO_5020733469" evidence="1">
    <location>
        <begin position="23"/>
        <end position="367"/>
    </location>
</feature>
<name>A0A4Q7NPJ2_9ACTN</name>
<proteinExistence type="predicted"/>
<gene>
    <name evidence="2" type="ORF">EV189_2650</name>
</gene>
<evidence type="ECO:0000313" key="2">
    <source>
        <dbReference type="EMBL" id="RZS87225.1"/>
    </source>
</evidence>
<evidence type="ECO:0000313" key="3">
    <source>
        <dbReference type="Proteomes" id="UP000293638"/>
    </source>
</evidence>
<organism evidence="2 3">
    <name type="scientific">Motilibacter rhizosphaerae</name>
    <dbReference type="NCBI Taxonomy" id="598652"/>
    <lineage>
        <taxon>Bacteria</taxon>
        <taxon>Bacillati</taxon>
        <taxon>Actinomycetota</taxon>
        <taxon>Actinomycetes</taxon>
        <taxon>Motilibacterales</taxon>
        <taxon>Motilibacteraceae</taxon>
        <taxon>Motilibacter</taxon>
    </lineage>
</organism>
<keyword evidence="1" id="KW-0732">Signal</keyword>
<accession>A0A4Q7NPJ2</accession>
<protein>
    <submittedName>
        <fullName evidence="2">Uncharacterized protein</fullName>
    </submittedName>
</protein>
<feature type="signal peptide" evidence="1">
    <location>
        <begin position="1"/>
        <end position="22"/>
    </location>
</feature>